<keyword evidence="2" id="KW-1185">Reference proteome</keyword>
<evidence type="ECO:0000313" key="1">
    <source>
        <dbReference type="EMBL" id="OWJ55626.1"/>
    </source>
</evidence>
<gene>
    <name evidence="1" type="ORF">Pdsh_02230</name>
</gene>
<reference evidence="1 2" key="1">
    <citation type="submission" date="2017-05" db="EMBL/GenBank/DDBJ databases">
        <title>The draft genome of the hyperthermophilic archaeon 'Pyrodictium delaneyi strain Hulk', an iron and nitrate reducer, reveals the capacity for sulfate reduction.</title>
        <authorList>
            <person name="Demey L.M."/>
            <person name="Miller C."/>
            <person name="Manzella M."/>
            <person name="Reguera G."/>
            <person name="Kashefi K."/>
        </authorList>
    </citation>
    <scope>NUCLEOTIDE SEQUENCE [LARGE SCALE GENOMIC DNA]</scope>
    <source>
        <strain evidence="1 2">Hulk</strain>
    </source>
</reference>
<dbReference type="EMBL" id="NCQP01000001">
    <property type="protein sequence ID" value="OWJ55626.1"/>
    <property type="molecule type" value="Genomic_DNA"/>
</dbReference>
<accession>A0A211YRQ8</accession>
<dbReference type="Proteomes" id="UP000196694">
    <property type="component" value="Unassembled WGS sequence"/>
</dbReference>
<evidence type="ECO:0000313" key="2">
    <source>
        <dbReference type="Proteomes" id="UP000196694"/>
    </source>
</evidence>
<dbReference type="AlphaFoldDB" id="A0A211YRQ8"/>
<organism evidence="1 2">
    <name type="scientific">Pyrodictium delaneyi</name>
    <dbReference type="NCBI Taxonomy" id="1273541"/>
    <lineage>
        <taxon>Archaea</taxon>
        <taxon>Thermoproteota</taxon>
        <taxon>Thermoprotei</taxon>
        <taxon>Desulfurococcales</taxon>
        <taxon>Pyrodictiaceae</taxon>
        <taxon>Pyrodictium</taxon>
    </lineage>
</organism>
<name>A0A211YRQ8_9CREN</name>
<proteinExistence type="predicted"/>
<evidence type="ECO:0008006" key="3">
    <source>
        <dbReference type="Google" id="ProtNLM"/>
    </source>
</evidence>
<comment type="caution">
    <text evidence="1">The sequence shown here is derived from an EMBL/GenBank/DDBJ whole genome shotgun (WGS) entry which is preliminary data.</text>
</comment>
<dbReference type="RefSeq" id="WP_088171755.1">
    <property type="nucleotide sequence ID" value="NZ_NCQP01000001.1"/>
</dbReference>
<protein>
    <recommendedName>
        <fullName evidence="3">ArnR1-like winged helix-turn-helix domain-containing protein</fullName>
    </recommendedName>
</protein>
<sequence>MREIDREILTSLGRLLAVLYQLGGKAHKSKLRKYIGSQIYTAALKATAMGLVVVHQDDTFELTEKGKQLGECLSKCFPNLV</sequence>